<dbReference type="InterPro" id="IPR023214">
    <property type="entry name" value="HAD_sf"/>
</dbReference>
<feature type="domain" description="DNA topoisomerase type IA zn finger" evidence="6">
    <location>
        <begin position="441"/>
        <end position="480"/>
    </location>
</feature>
<evidence type="ECO:0000256" key="2">
    <source>
        <dbReference type="ARBA" id="ARBA00004818"/>
    </source>
</evidence>
<protein>
    <recommendedName>
        <fullName evidence="4">phosphoglycolate phosphatase</fullName>
        <ecNumber evidence="4">3.1.3.18</ecNumber>
    </recommendedName>
</protein>
<dbReference type="InterPro" id="IPR029057">
    <property type="entry name" value="PRTase-like"/>
</dbReference>
<evidence type="ECO:0000256" key="3">
    <source>
        <dbReference type="ARBA" id="ARBA00006171"/>
    </source>
</evidence>
<evidence type="ECO:0000313" key="7">
    <source>
        <dbReference type="EMBL" id="SIQ72090.1"/>
    </source>
</evidence>
<dbReference type="GO" id="GO:0003677">
    <property type="term" value="F:DNA binding"/>
    <property type="evidence" value="ECO:0007669"/>
    <property type="project" value="InterPro"/>
</dbReference>
<comment type="similarity">
    <text evidence="3">Belongs to the HAD-like hydrolase superfamily. CbbY/CbbZ/Gph/YieH family.</text>
</comment>
<feature type="domain" description="Phosphoribosyltransferase" evidence="5">
    <location>
        <begin position="320"/>
        <end position="389"/>
    </location>
</feature>
<dbReference type="InterPro" id="IPR000836">
    <property type="entry name" value="PRTase_dom"/>
</dbReference>
<dbReference type="InterPro" id="IPR050155">
    <property type="entry name" value="HAD-like_hydrolase_sf"/>
</dbReference>
<dbReference type="SUPFAM" id="SSF53271">
    <property type="entry name" value="PRTase-like"/>
    <property type="match status" value="1"/>
</dbReference>
<sequence length="481" mass="54637">MLQAVLFDLDNTLANTKEIEEIRERGNYDLLNEETLRNVHAYPKCHDLIVALKEKGVKVGIVTNSARAYAQKVLDHIGLPDFDVIVTYNDVGRKGAKPNPDGILKAVDELELEANENIIYIGDNYKDIVAAYRAKVKPAICSWAHRYPVSQSPSIELSTEYLLDEIDSPENLKLIAELTEEHESFDFSKKRLYFLPVDLSANVVTLKDDMKIFVLGRYFSQKSIDTIEYHHNHKLSKKIAEKNSNENFKAPDYWVDLISHCVEKIPDYHHEFDKYDIVTVIPAKSGRPQRLEDLLSRVQAKLNDSKILFIPDIFEFSKDAGSQKTLAGDERYDSAKSSISVNKSHIDTINGSNILIIDDVITTGATLRVAIELLEALEPSSVKALAIAKTVTIKSLEEKECPECSRMMQIIKRKDSDIYFWGCTGYHEDPQCKNTENYIEKDCPMCGRGMVKKRRRKDGVYFLSCSGYNLEPSCNYSESLD</sequence>
<dbReference type="EC" id="3.1.3.18" evidence="4"/>
<dbReference type="STRING" id="49186.SAMN05421647_1085"/>
<dbReference type="GO" id="GO:0006281">
    <property type="term" value="P:DNA repair"/>
    <property type="evidence" value="ECO:0007669"/>
    <property type="project" value="TreeGrafter"/>
</dbReference>
<dbReference type="Proteomes" id="UP000186895">
    <property type="component" value="Unassembled WGS sequence"/>
</dbReference>
<dbReference type="Gene3D" id="3.40.50.2020">
    <property type="match status" value="1"/>
</dbReference>
<dbReference type="InterPro" id="IPR041492">
    <property type="entry name" value="HAD_2"/>
</dbReference>
<dbReference type="GO" id="GO:0003916">
    <property type="term" value="F:DNA topoisomerase activity"/>
    <property type="evidence" value="ECO:0007669"/>
    <property type="project" value="InterPro"/>
</dbReference>
<dbReference type="SFLD" id="SFLDG01129">
    <property type="entry name" value="C1.5:_HAD__Beta-PGM__Phosphata"/>
    <property type="match status" value="1"/>
</dbReference>
<dbReference type="AlphaFoldDB" id="A0A1N6V2R0"/>
<reference evidence="7 8" key="1">
    <citation type="submission" date="2017-01" db="EMBL/GenBank/DDBJ databases">
        <authorList>
            <person name="Mah S.A."/>
            <person name="Swanson W.J."/>
            <person name="Moy G.W."/>
            <person name="Vacquier V.D."/>
        </authorList>
    </citation>
    <scope>NUCLEOTIDE SEQUENCE [LARGE SCALE GENOMIC DNA]</scope>
    <source>
        <strain evidence="7 8">DSM 7027</strain>
    </source>
</reference>
<gene>
    <name evidence="7" type="ORF">SAMN05421647_1085</name>
</gene>
<dbReference type="InterPro" id="IPR006439">
    <property type="entry name" value="HAD-SF_hydro_IA"/>
</dbReference>
<keyword evidence="8" id="KW-1185">Reference proteome</keyword>
<dbReference type="RefSeq" id="WP_076464251.1">
    <property type="nucleotide sequence ID" value="NZ_FTMN01000008.1"/>
</dbReference>
<dbReference type="Pfam" id="PF01396">
    <property type="entry name" value="Zn_ribbon_Top1"/>
    <property type="match status" value="2"/>
</dbReference>
<evidence type="ECO:0000313" key="8">
    <source>
        <dbReference type="Proteomes" id="UP000186895"/>
    </source>
</evidence>
<dbReference type="PANTHER" id="PTHR43434:SF1">
    <property type="entry name" value="PHOSPHOGLYCOLATE PHOSPHATASE"/>
    <property type="match status" value="1"/>
</dbReference>
<evidence type="ECO:0000259" key="5">
    <source>
        <dbReference type="Pfam" id="PF00156"/>
    </source>
</evidence>
<dbReference type="EMBL" id="FTMN01000008">
    <property type="protein sequence ID" value="SIQ72090.1"/>
    <property type="molecule type" value="Genomic_DNA"/>
</dbReference>
<dbReference type="InterPro" id="IPR036412">
    <property type="entry name" value="HAD-like_sf"/>
</dbReference>
<name>A0A1N6V2R0_9GAMM</name>
<dbReference type="GO" id="GO:0006265">
    <property type="term" value="P:DNA topological change"/>
    <property type="evidence" value="ECO:0007669"/>
    <property type="project" value="InterPro"/>
</dbReference>
<evidence type="ECO:0000256" key="1">
    <source>
        <dbReference type="ARBA" id="ARBA00000830"/>
    </source>
</evidence>
<dbReference type="GO" id="GO:0005694">
    <property type="term" value="C:chromosome"/>
    <property type="evidence" value="ECO:0007669"/>
    <property type="project" value="InterPro"/>
</dbReference>
<dbReference type="SUPFAM" id="SSF56784">
    <property type="entry name" value="HAD-like"/>
    <property type="match status" value="1"/>
</dbReference>
<dbReference type="SFLD" id="SFLDS00003">
    <property type="entry name" value="Haloacid_Dehalogenase"/>
    <property type="match status" value="1"/>
</dbReference>
<feature type="domain" description="DNA topoisomerase type IA zn finger" evidence="6">
    <location>
        <begin position="399"/>
        <end position="437"/>
    </location>
</feature>
<accession>A0A1N6V2R0</accession>
<comment type="pathway">
    <text evidence="2">Organic acid metabolism; glycolate biosynthesis; glycolate from 2-phosphoglycolate: step 1/1.</text>
</comment>
<dbReference type="GO" id="GO:0008967">
    <property type="term" value="F:phosphoglycolate phosphatase activity"/>
    <property type="evidence" value="ECO:0007669"/>
    <property type="project" value="UniProtKB-EC"/>
</dbReference>
<proteinExistence type="inferred from homology"/>
<dbReference type="CDD" id="cd06223">
    <property type="entry name" value="PRTases_typeI"/>
    <property type="match status" value="1"/>
</dbReference>
<evidence type="ECO:0000259" key="6">
    <source>
        <dbReference type="Pfam" id="PF01396"/>
    </source>
</evidence>
<dbReference type="InterPro" id="IPR013498">
    <property type="entry name" value="Topo_IA_Znf"/>
</dbReference>
<evidence type="ECO:0000256" key="4">
    <source>
        <dbReference type="ARBA" id="ARBA00013078"/>
    </source>
</evidence>
<dbReference type="Gene3D" id="3.40.50.1000">
    <property type="entry name" value="HAD superfamily/HAD-like"/>
    <property type="match status" value="1"/>
</dbReference>
<dbReference type="Gene3D" id="3.30.65.10">
    <property type="entry name" value="Bacterial Topoisomerase I, domain 1"/>
    <property type="match status" value="1"/>
</dbReference>
<dbReference type="PANTHER" id="PTHR43434">
    <property type="entry name" value="PHOSPHOGLYCOLATE PHOSPHATASE"/>
    <property type="match status" value="1"/>
</dbReference>
<organism evidence="7 8">
    <name type="scientific">Marinobacterium stanieri</name>
    <dbReference type="NCBI Taxonomy" id="49186"/>
    <lineage>
        <taxon>Bacteria</taxon>
        <taxon>Pseudomonadati</taxon>
        <taxon>Pseudomonadota</taxon>
        <taxon>Gammaproteobacteria</taxon>
        <taxon>Oceanospirillales</taxon>
        <taxon>Oceanospirillaceae</taxon>
        <taxon>Marinobacterium</taxon>
    </lineage>
</organism>
<dbReference type="Pfam" id="PF13419">
    <property type="entry name" value="HAD_2"/>
    <property type="match status" value="1"/>
</dbReference>
<comment type="catalytic activity">
    <reaction evidence="1">
        <text>2-phosphoglycolate + H2O = glycolate + phosphate</text>
        <dbReference type="Rhea" id="RHEA:14369"/>
        <dbReference type="ChEBI" id="CHEBI:15377"/>
        <dbReference type="ChEBI" id="CHEBI:29805"/>
        <dbReference type="ChEBI" id="CHEBI:43474"/>
        <dbReference type="ChEBI" id="CHEBI:58033"/>
        <dbReference type="EC" id="3.1.3.18"/>
    </reaction>
</comment>
<dbReference type="NCBIfam" id="TIGR01549">
    <property type="entry name" value="HAD-SF-IA-v1"/>
    <property type="match status" value="1"/>
</dbReference>
<dbReference type="Pfam" id="PF00156">
    <property type="entry name" value="Pribosyltran"/>
    <property type="match status" value="1"/>
</dbReference>